<dbReference type="EMBL" id="BONK01000012">
    <property type="protein sequence ID" value="GIG22542.1"/>
    <property type="molecule type" value="Genomic_DNA"/>
</dbReference>
<gene>
    <name evidence="3" type="ORF">Cch01nite_32660</name>
</gene>
<proteinExistence type="predicted"/>
<dbReference type="InterPro" id="IPR011047">
    <property type="entry name" value="Quinoprotein_ADH-like_sf"/>
</dbReference>
<dbReference type="InterPro" id="IPR015943">
    <property type="entry name" value="WD40/YVTN_repeat-like_dom_sf"/>
</dbReference>
<protein>
    <recommendedName>
        <fullName evidence="2">Pyrrolo-quinoline quinone repeat domain-containing protein</fullName>
    </recommendedName>
</protein>
<dbReference type="InterPro" id="IPR018391">
    <property type="entry name" value="PQQ_b-propeller_rpt"/>
</dbReference>
<dbReference type="SUPFAM" id="SSF50998">
    <property type="entry name" value="Quinoprotein alcohol dehydrogenase-like"/>
    <property type="match status" value="1"/>
</dbReference>
<keyword evidence="1" id="KW-0472">Membrane</keyword>
<name>A0A919P3A6_9CELL</name>
<feature type="transmembrane region" description="Helical" evidence="1">
    <location>
        <begin position="62"/>
        <end position="81"/>
    </location>
</feature>
<organism evidence="3 4">
    <name type="scientific">Cellulomonas chitinilytica</name>
    <dbReference type="NCBI Taxonomy" id="398759"/>
    <lineage>
        <taxon>Bacteria</taxon>
        <taxon>Bacillati</taxon>
        <taxon>Actinomycetota</taxon>
        <taxon>Actinomycetes</taxon>
        <taxon>Micrococcales</taxon>
        <taxon>Cellulomonadaceae</taxon>
        <taxon>Cellulomonas</taxon>
    </lineage>
</organism>
<dbReference type="SMART" id="SM00564">
    <property type="entry name" value="PQQ"/>
    <property type="match status" value="3"/>
</dbReference>
<dbReference type="InterPro" id="IPR002372">
    <property type="entry name" value="PQQ_rpt_dom"/>
</dbReference>
<evidence type="ECO:0000256" key="1">
    <source>
        <dbReference type="SAM" id="Phobius"/>
    </source>
</evidence>
<accession>A0A919P3A6</accession>
<dbReference type="Proteomes" id="UP000632740">
    <property type="component" value="Unassembled WGS sequence"/>
</dbReference>
<dbReference type="PANTHER" id="PTHR34512">
    <property type="entry name" value="CELL SURFACE PROTEIN"/>
    <property type="match status" value="1"/>
</dbReference>
<dbReference type="Pfam" id="PF13360">
    <property type="entry name" value="PQQ_2"/>
    <property type="match status" value="1"/>
</dbReference>
<reference evidence="3" key="1">
    <citation type="submission" date="2021-01" db="EMBL/GenBank/DDBJ databases">
        <title>Whole genome shotgun sequence of Cellulomonas chitinilytica NBRC 110799.</title>
        <authorList>
            <person name="Komaki H."/>
            <person name="Tamura T."/>
        </authorList>
    </citation>
    <scope>NUCLEOTIDE SEQUENCE</scope>
    <source>
        <strain evidence="3">NBRC 110799</strain>
    </source>
</reference>
<dbReference type="PANTHER" id="PTHR34512:SF30">
    <property type="entry name" value="OUTER MEMBRANE PROTEIN ASSEMBLY FACTOR BAMB"/>
    <property type="match status" value="1"/>
</dbReference>
<sequence>MTTEARHPADRAEPGRLRGYRGCMSGRMLDVELVEPDGVGPGAAPPSAAPPGHPWLRRNARLLVAGGLSLAVVLVGTQAVVDARERARLAELAAIPGVLAPVDDSLEVRWRGDLEVSQVLQGGTVVDGTLVGVAETEPGSLELWGLDAGTGERRWATSAELATPLMTPDGGAPEAWTTCAPLDGLVACVAQQSGTAGVSPDMTVWVLDPADGRLLRTTRLPGEAGLTFSRGDVVSAVPVLLDGTTPAAAGAGTVRWAVTATNGRTGDVAWAYTTPPVDVVGREDGTTTYDSSTRSAALDARDDRVLLIVDHHAWELGTDGTLHRSVLLDDVSWVELTRAGGLVQSTYDGRGGRSALLRDDGTWVRTASVPLWLPVDDGSAAGLVFFAQQSEGGISRIEARDGRTGARVWQVSVRAMTALLLDDRLFVGTADGLQALDATTGGTLWTVDLDRSVDEMTTDGRSLVVRGLGLSAEGYAPSDGRALWRTDLLAKVSASLAWSGEQLVVSSRLPRLYVQLPDGSVAVLG</sequence>
<evidence type="ECO:0000313" key="3">
    <source>
        <dbReference type="EMBL" id="GIG22542.1"/>
    </source>
</evidence>
<keyword evidence="1" id="KW-0812">Transmembrane</keyword>
<feature type="domain" description="Pyrrolo-quinoline quinone repeat" evidence="2">
    <location>
        <begin position="396"/>
        <end position="506"/>
    </location>
</feature>
<comment type="caution">
    <text evidence="3">The sequence shown here is derived from an EMBL/GenBank/DDBJ whole genome shotgun (WGS) entry which is preliminary data.</text>
</comment>
<keyword evidence="4" id="KW-1185">Reference proteome</keyword>
<dbReference type="Gene3D" id="2.130.10.10">
    <property type="entry name" value="YVTN repeat-like/Quinoprotein amine dehydrogenase"/>
    <property type="match status" value="2"/>
</dbReference>
<evidence type="ECO:0000259" key="2">
    <source>
        <dbReference type="Pfam" id="PF13360"/>
    </source>
</evidence>
<keyword evidence="1" id="KW-1133">Transmembrane helix</keyword>
<evidence type="ECO:0000313" key="4">
    <source>
        <dbReference type="Proteomes" id="UP000632740"/>
    </source>
</evidence>
<dbReference type="AlphaFoldDB" id="A0A919P3A6"/>